<evidence type="ECO:0000256" key="7">
    <source>
        <dbReference type="SAM" id="Phobius"/>
    </source>
</evidence>
<feature type="domain" description="Major facilitator superfamily (MFS) profile" evidence="8">
    <location>
        <begin position="223"/>
        <end position="379"/>
    </location>
</feature>
<feature type="transmembrane region" description="Helical" evidence="7">
    <location>
        <begin position="156"/>
        <end position="189"/>
    </location>
</feature>
<organism evidence="9 10">
    <name type="scientific">Heyndrickxia coagulans 36D1</name>
    <dbReference type="NCBI Taxonomy" id="345219"/>
    <lineage>
        <taxon>Bacteria</taxon>
        <taxon>Bacillati</taxon>
        <taxon>Bacillota</taxon>
        <taxon>Bacilli</taxon>
        <taxon>Bacillales</taxon>
        <taxon>Bacillaceae</taxon>
        <taxon>Heyndrickxia</taxon>
    </lineage>
</organism>
<dbReference type="InterPro" id="IPR011701">
    <property type="entry name" value="MFS"/>
</dbReference>
<feature type="transmembrane region" description="Helical" evidence="7">
    <location>
        <begin position="20"/>
        <end position="43"/>
    </location>
</feature>
<dbReference type="Gene3D" id="1.20.1250.20">
    <property type="entry name" value="MFS general substrate transporter like domains"/>
    <property type="match status" value="1"/>
</dbReference>
<sequence>MNTSPSLVKSNKNFLLFWSGQTVSMFGSQVTIVGLPLTAVYLLKANSFEMGLFQACATIPFFLFSLIAGAWIDQSNKRSILLVTNLLTGLCLLVIPIFAFLNALNFYVFYIVVFLSATFSMMFELAYLSFVPIIVSREDLYRANRNLEVSRSLSQIFGQSIAGFLINILSAPISIMIDSISYFISLFFMWKIKMNEKRETVTENINIFKRILKGLKVLINSRILLSISISTAILNFCRTAFETIYILYIVRNVGMHASQIGLIYGLGSIGGIIGAYFSEFISKKMGIGISIIGATVLIGVGGIIVFTPYFHSKTIALILLTLGQMLSGFGNMLYFVSQVSLRQAITPLKILGSVNASNRFITRGAMPLGASLEAFLARI</sequence>
<evidence type="ECO:0000256" key="3">
    <source>
        <dbReference type="ARBA" id="ARBA00022475"/>
    </source>
</evidence>
<evidence type="ECO:0000256" key="1">
    <source>
        <dbReference type="ARBA" id="ARBA00004651"/>
    </source>
</evidence>
<proteinExistence type="predicted"/>
<evidence type="ECO:0000313" key="9">
    <source>
        <dbReference type="EMBL" id="AEP01625.1"/>
    </source>
</evidence>
<dbReference type="AlphaFoldDB" id="G2TNB6"/>
<dbReference type="PANTHER" id="PTHR23513:SF6">
    <property type="entry name" value="MAJOR FACILITATOR SUPERFAMILY ASSOCIATED DOMAIN-CONTAINING PROTEIN"/>
    <property type="match status" value="1"/>
</dbReference>
<dbReference type="Pfam" id="PF07690">
    <property type="entry name" value="MFS_1"/>
    <property type="match status" value="1"/>
</dbReference>
<keyword evidence="5 7" id="KW-1133">Transmembrane helix</keyword>
<feature type="transmembrane region" description="Helical" evidence="7">
    <location>
        <begin position="223"/>
        <end position="250"/>
    </location>
</feature>
<dbReference type="InterPro" id="IPR020846">
    <property type="entry name" value="MFS_dom"/>
</dbReference>
<feature type="transmembrane region" description="Helical" evidence="7">
    <location>
        <begin position="289"/>
        <end position="309"/>
    </location>
</feature>
<feature type="transmembrane region" description="Helical" evidence="7">
    <location>
        <begin position="108"/>
        <end position="136"/>
    </location>
</feature>
<evidence type="ECO:0000256" key="6">
    <source>
        <dbReference type="ARBA" id="ARBA00023136"/>
    </source>
</evidence>
<evidence type="ECO:0000256" key="5">
    <source>
        <dbReference type="ARBA" id="ARBA00022989"/>
    </source>
</evidence>
<dbReference type="PROSITE" id="PS50850">
    <property type="entry name" value="MFS"/>
    <property type="match status" value="1"/>
</dbReference>
<dbReference type="CDD" id="cd06173">
    <property type="entry name" value="MFS_MefA_like"/>
    <property type="match status" value="1"/>
</dbReference>
<dbReference type="InterPro" id="IPR036259">
    <property type="entry name" value="MFS_trans_sf"/>
</dbReference>
<dbReference type="HOGENOM" id="CLU_034180_13_2_9"/>
<protein>
    <submittedName>
        <fullName evidence="9">Major facilitator superfamily MFS_1</fullName>
    </submittedName>
</protein>
<dbReference type="PANTHER" id="PTHR23513">
    <property type="entry name" value="INTEGRAL MEMBRANE EFFLUX PROTEIN-RELATED"/>
    <property type="match status" value="1"/>
</dbReference>
<evidence type="ECO:0000259" key="8">
    <source>
        <dbReference type="PROSITE" id="PS50850"/>
    </source>
</evidence>
<dbReference type="OrthoDB" id="2276409at2"/>
<dbReference type="SUPFAM" id="SSF103473">
    <property type="entry name" value="MFS general substrate transporter"/>
    <property type="match status" value="1"/>
</dbReference>
<dbReference type="GO" id="GO:0022857">
    <property type="term" value="F:transmembrane transporter activity"/>
    <property type="evidence" value="ECO:0007669"/>
    <property type="project" value="InterPro"/>
</dbReference>
<feature type="transmembrane region" description="Helical" evidence="7">
    <location>
        <begin position="315"/>
        <end position="336"/>
    </location>
</feature>
<dbReference type="GO" id="GO:0005886">
    <property type="term" value="C:plasma membrane"/>
    <property type="evidence" value="ECO:0007669"/>
    <property type="project" value="UniProtKB-SubCell"/>
</dbReference>
<reference evidence="9 10" key="1">
    <citation type="journal article" date="2011" name="Stand. Genomic Sci.">
        <title>Complete Genome Sequence of a thermotolerant sporogenic lactic acid bacterium, Bacillus coagulans strain 36D1.</title>
        <authorList>
            <person name="Rhee M.S."/>
            <person name="Moritz B.E."/>
            <person name="Xie G."/>
            <person name="Glavina Del Rio T."/>
            <person name="Dalin E."/>
            <person name="Tice H."/>
            <person name="Bruce D."/>
            <person name="Goodwin L."/>
            <person name="Chertkov O."/>
            <person name="Brettin T."/>
            <person name="Han C."/>
            <person name="Detter C."/>
            <person name="Pitluck S."/>
            <person name="Land M.L."/>
            <person name="Patel M."/>
            <person name="Ou M."/>
            <person name="Harbrucker R."/>
            <person name="Ingram L.O."/>
            <person name="Shanmugam K.T."/>
        </authorList>
    </citation>
    <scope>NUCLEOTIDE SEQUENCE [LARGE SCALE GENOMIC DNA]</scope>
    <source>
        <strain evidence="9 10">36D1</strain>
    </source>
</reference>
<dbReference type="RefSeq" id="WP_014097683.1">
    <property type="nucleotide sequence ID" value="NC_016023.1"/>
</dbReference>
<dbReference type="KEGG" id="bag:Bcoa_2447"/>
<dbReference type="Proteomes" id="UP000009283">
    <property type="component" value="Chromosome"/>
</dbReference>
<dbReference type="eggNOG" id="COG2814">
    <property type="taxonomic scope" value="Bacteria"/>
</dbReference>
<accession>G2TNB6</accession>
<dbReference type="EMBL" id="CP003056">
    <property type="protein sequence ID" value="AEP01625.1"/>
    <property type="molecule type" value="Genomic_DNA"/>
</dbReference>
<gene>
    <name evidence="9" type="ORF">Bcoa_2447</name>
</gene>
<evidence type="ECO:0000313" key="10">
    <source>
        <dbReference type="Proteomes" id="UP000009283"/>
    </source>
</evidence>
<keyword evidence="4 7" id="KW-0812">Transmembrane</keyword>
<keyword evidence="3" id="KW-1003">Cell membrane</keyword>
<feature type="transmembrane region" description="Helical" evidence="7">
    <location>
        <begin position="256"/>
        <end position="277"/>
    </location>
</feature>
<keyword evidence="6 7" id="KW-0472">Membrane</keyword>
<evidence type="ECO:0000256" key="2">
    <source>
        <dbReference type="ARBA" id="ARBA00022448"/>
    </source>
</evidence>
<keyword evidence="2" id="KW-0813">Transport</keyword>
<feature type="transmembrane region" description="Helical" evidence="7">
    <location>
        <begin position="50"/>
        <end position="72"/>
    </location>
</feature>
<evidence type="ECO:0000256" key="4">
    <source>
        <dbReference type="ARBA" id="ARBA00022692"/>
    </source>
</evidence>
<comment type="subcellular location">
    <subcellularLocation>
        <location evidence="1">Cell membrane</location>
        <topology evidence="1">Multi-pass membrane protein</topology>
    </subcellularLocation>
</comment>
<name>G2TNB6_HEYCO</name>
<feature type="transmembrane region" description="Helical" evidence="7">
    <location>
        <begin position="78"/>
        <end position="101"/>
    </location>
</feature>